<dbReference type="Pfam" id="PF20431">
    <property type="entry name" value="E_motif"/>
    <property type="match status" value="1"/>
</dbReference>
<dbReference type="Pfam" id="PF13041">
    <property type="entry name" value="PPR_2"/>
    <property type="match status" value="1"/>
</dbReference>
<evidence type="ECO:0000256" key="2">
    <source>
        <dbReference type="ARBA" id="ARBA00022737"/>
    </source>
</evidence>
<comment type="similarity">
    <text evidence="1">Belongs to the PPR family. PCMP-H subfamily.</text>
</comment>
<dbReference type="GO" id="GO:0003723">
    <property type="term" value="F:RNA binding"/>
    <property type="evidence" value="ECO:0007669"/>
    <property type="project" value="InterPro"/>
</dbReference>
<dbReference type="Pfam" id="PF14432">
    <property type="entry name" value="DYW_deaminase"/>
    <property type="match status" value="1"/>
</dbReference>
<dbReference type="AlphaFoldDB" id="A0A218X4U5"/>
<dbReference type="Gene3D" id="1.25.40.10">
    <property type="entry name" value="Tetratricopeptide repeat domain"/>
    <property type="match status" value="4"/>
</dbReference>
<gene>
    <name evidence="5" type="ORF">CDL15_Pgr023161</name>
</gene>
<feature type="repeat" description="PPR" evidence="3">
    <location>
        <begin position="194"/>
        <end position="228"/>
    </location>
</feature>
<dbReference type="PANTHER" id="PTHR47926:SF436">
    <property type="entry name" value="PENTATRICOPEPTIDE REPEAT-CONTAINING PROTEIN ELI1, CHLOROPLASTIC-LIKE ISOFORM X2"/>
    <property type="match status" value="1"/>
</dbReference>
<feature type="domain" description="DYW" evidence="4">
    <location>
        <begin position="377"/>
        <end position="470"/>
    </location>
</feature>
<dbReference type="FunFam" id="1.25.40.10:FF:003117">
    <property type="entry name" value="Uncharacterized protein"/>
    <property type="match status" value="1"/>
</dbReference>
<dbReference type="InterPro" id="IPR011990">
    <property type="entry name" value="TPR-like_helical_dom_sf"/>
</dbReference>
<comment type="caution">
    <text evidence="5">The sequence shown here is derived from an EMBL/GenBank/DDBJ whole genome shotgun (WGS) entry which is preliminary data.</text>
</comment>
<dbReference type="EMBL" id="MTKT01002440">
    <property type="protein sequence ID" value="OWM79749.1"/>
    <property type="molecule type" value="Genomic_DNA"/>
</dbReference>
<feature type="repeat" description="PPR" evidence="3">
    <location>
        <begin position="136"/>
        <end position="170"/>
    </location>
</feature>
<dbReference type="Pfam" id="PF01535">
    <property type="entry name" value="PPR"/>
    <property type="match status" value="4"/>
</dbReference>
<dbReference type="InterPro" id="IPR032867">
    <property type="entry name" value="DYW_dom"/>
</dbReference>
<sequence>MLKLSPSFHPPPCAASPDPKQLHALSLKTATFALPSTSSKLISLYADPKTSNLDYALSVFDRAPKPTLLSWNVIIKCHVENHRSHDAISLFCELLHEFTPDSFTLPCVIKGCSRLGVVEEGKQLHGLAMKIGLGTDKFVQSSLVSMYAKCHDIGSARNVFDEMPEKDLVSWNSLIDGYARCGEVDLALEMDMRDLITWNSMIAGYDLNGKFKDAVDVFSEMLWDGFSPNRATLVSALSAVSGLATLSKGRWIHSYMVKNAFELDDVLGTSLIDMYSKCGSIESALAVFQSIQSKKLGHWTAIIVGLGMHGMAAGHWEKVSQVREMMKSKGISKDPGCSSIEHQGTLHEFIVGDKSHGQTRQIYWKLGEMREKLKKVGHVPDTSQVLLCIEGEEEKEAELETHSERLAIAFGLISIEPGIPIRIMKNLRVCNDCHSVTKLLSKIYNREITVRDNSRFHHFRNGSCSCNDFW</sequence>
<dbReference type="NCBIfam" id="TIGR00756">
    <property type="entry name" value="PPR"/>
    <property type="match status" value="2"/>
</dbReference>
<dbReference type="GO" id="GO:0008270">
    <property type="term" value="F:zinc ion binding"/>
    <property type="evidence" value="ECO:0007669"/>
    <property type="project" value="InterPro"/>
</dbReference>
<evidence type="ECO:0000313" key="6">
    <source>
        <dbReference type="Proteomes" id="UP000197138"/>
    </source>
</evidence>
<dbReference type="InterPro" id="IPR002885">
    <property type="entry name" value="PPR_rpt"/>
</dbReference>
<evidence type="ECO:0000259" key="4">
    <source>
        <dbReference type="Pfam" id="PF14432"/>
    </source>
</evidence>
<dbReference type="PROSITE" id="PS51375">
    <property type="entry name" value="PPR"/>
    <property type="match status" value="2"/>
</dbReference>
<proteinExistence type="inferred from homology"/>
<evidence type="ECO:0000256" key="3">
    <source>
        <dbReference type="PROSITE-ProRule" id="PRU00708"/>
    </source>
</evidence>
<dbReference type="InterPro" id="IPR046848">
    <property type="entry name" value="E_motif"/>
</dbReference>
<reference evidence="6" key="1">
    <citation type="journal article" date="2017" name="Plant J.">
        <title>The pomegranate (Punica granatum L.) genome and the genomics of punicalagin biosynthesis.</title>
        <authorList>
            <person name="Qin G."/>
            <person name="Xu C."/>
            <person name="Ming R."/>
            <person name="Tang H."/>
            <person name="Guyot R."/>
            <person name="Kramer E.M."/>
            <person name="Hu Y."/>
            <person name="Yi X."/>
            <person name="Qi Y."/>
            <person name="Xu X."/>
            <person name="Gao Z."/>
            <person name="Pan H."/>
            <person name="Jian J."/>
            <person name="Tian Y."/>
            <person name="Yue Z."/>
            <person name="Xu Y."/>
        </authorList>
    </citation>
    <scope>NUCLEOTIDE SEQUENCE [LARGE SCALE GENOMIC DNA]</scope>
    <source>
        <strain evidence="6">cv. Dabenzi</strain>
    </source>
</reference>
<organism evidence="5 6">
    <name type="scientific">Punica granatum</name>
    <name type="common">Pomegranate</name>
    <dbReference type="NCBI Taxonomy" id="22663"/>
    <lineage>
        <taxon>Eukaryota</taxon>
        <taxon>Viridiplantae</taxon>
        <taxon>Streptophyta</taxon>
        <taxon>Embryophyta</taxon>
        <taxon>Tracheophyta</taxon>
        <taxon>Spermatophyta</taxon>
        <taxon>Magnoliopsida</taxon>
        <taxon>eudicotyledons</taxon>
        <taxon>Gunneridae</taxon>
        <taxon>Pentapetalae</taxon>
        <taxon>rosids</taxon>
        <taxon>malvids</taxon>
        <taxon>Myrtales</taxon>
        <taxon>Lythraceae</taxon>
        <taxon>Punica</taxon>
    </lineage>
</organism>
<protein>
    <recommendedName>
        <fullName evidence="4">DYW domain-containing protein</fullName>
    </recommendedName>
</protein>
<accession>A0A218X4U5</accession>
<keyword evidence="2" id="KW-0677">Repeat</keyword>
<evidence type="ECO:0000256" key="1">
    <source>
        <dbReference type="ARBA" id="ARBA00006643"/>
    </source>
</evidence>
<dbReference type="Proteomes" id="UP000197138">
    <property type="component" value="Unassembled WGS sequence"/>
</dbReference>
<dbReference type="PANTHER" id="PTHR47926">
    <property type="entry name" value="PENTATRICOPEPTIDE REPEAT-CONTAINING PROTEIN"/>
    <property type="match status" value="1"/>
</dbReference>
<name>A0A218X4U5_PUNGR</name>
<evidence type="ECO:0000313" key="5">
    <source>
        <dbReference type="EMBL" id="OWM79749.1"/>
    </source>
</evidence>
<dbReference type="GO" id="GO:0009451">
    <property type="term" value="P:RNA modification"/>
    <property type="evidence" value="ECO:0007669"/>
    <property type="project" value="InterPro"/>
</dbReference>
<dbReference type="InterPro" id="IPR046960">
    <property type="entry name" value="PPR_At4g14850-like_plant"/>
</dbReference>